<comment type="caution">
    <text evidence="2">The sequence shown here is derived from an EMBL/GenBank/DDBJ whole genome shotgun (WGS) entry which is preliminary data.</text>
</comment>
<keyword evidence="3" id="KW-1185">Reference proteome</keyword>
<evidence type="ECO:0000313" key="3">
    <source>
        <dbReference type="Proteomes" id="UP001515780"/>
    </source>
</evidence>
<organism evidence="2 3">
    <name type="scientific">Candidatus Pantoea communis</name>
    <dbReference type="NCBI Taxonomy" id="2608354"/>
    <lineage>
        <taxon>Bacteria</taxon>
        <taxon>Pseudomonadati</taxon>
        <taxon>Pseudomonadota</taxon>
        <taxon>Gammaproteobacteria</taxon>
        <taxon>Enterobacterales</taxon>
        <taxon>Erwiniaceae</taxon>
        <taxon>Pantoea</taxon>
    </lineage>
</organism>
<feature type="region of interest" description="Disordered" evidence="1">
    <location>
        <begin position="202"/>
        <end position="236"/>
    </location>
</feature>
<dbReference type="Proteomes" id="UP001515780">
    <property type="component" value="Unassembled WGS sequence"/>
</dbReference>
<evidence type="ECO:0000256" key="1">
    <source>
        <dbReference type="SAM" id="MobiDB-lite"/>
    </source>
</evidence>
<feature type="region of interest" description="Disordered" evidence="1">
    <location>
        <begin position="1"/>
        <end position="22"/>
    </location>
</feature>
<gene>
    <name evidence="2" type="ORF">F3J37_01495</name>
</gene>
<dbReference type="EMBL" id="VWXC01000001">
    <property type="protein sequence ID" value="NIG17352.1"/>
    <property type="molecule type" value="Genomic_DNA"/>
</dbReference>
<name>A0ABX0RJ36_9GAMM</name>
<proteinExistence type="predicted"/>
<reference evidence="2 3" key="1">
    <citation type="journal article" date="2019" name="bioRxiv">
        <title>Bacteria contribute to plant secondary compound degradation in a generalist herbivore system.</title>
        <authorList>
            <person name="Francoeur C.B."/>
            <person name="Khadempour L."/>
            <person name="Moreira-Soto R.D."/>
            <person name="Gotting K."/>
            <person name="Book A.J."/>
            <person name="Pinto-Tomas A.A."/>
            <person name="Keefover-Ring K."/>
            <person name="Currie C.R."/>
        </authorList>
    </citation>
    <scope>NUCLEOTIDE SEQUENCE [LARGE SCALE GENOMIC DNA]</scope>
    <source>
        <strain evidence="2">Al-1710</strain>
    </source>
</reference>
<protein>
    <submittedName>
        <fullName evidence="2">Uncharacterized protein</fullName>
    </submittedName>
</protein>
<feature type="compositionally biased region" description="Polar residues" evidence="1">
    <location>
        <begin position="210"/>
        <end position="229"/>
    </location>
</feature>
<dbReference type="RefSeq" id="WP_166931340.1">
    <property type="nucleotide sequence ID" value="NZ_VWXC01000001.1"/>
</dbReference>
<accession>A0ABX0RJ36</accession>
<evidence type="ECO:0000313" key="2">
    <source>
        <dbReference type="EMBL" id="NIG17352.1"/>
    </source>
</evidence>
<sequence length="336" mass="35353">MRLNLGGMTDVAPSQARSMADNQRWSMNNQMLSREQDETGVYGGLTNPGEMVGKMFSGSLLRNNLFDDNNSNAFGTGQDAANLGLSMWNNSSSNPVFTGAEPGGASMGATVPESHLYSVLEEVLRKMGINMHGSVFNPNTNPAITGALTDGLTSGLQNREVVSQPTPTMSNDAKSANQVGNAIGQNLNVNLASGAINNCRLASPNPAPSDDNSTSNLATSNPVQASNGAGNIGGDKETRELIGQYMDQHTNVYSKPETTDGKDTSWKDALANQDKLSGNSIALVNIARQDLITHLEGGNVGDNHPHGNVSCAMMNADAGQTNAAIAQNQRQQLMTV</sequence>